<keyword evidence="3" id="KW-0804">Transcription</keyword>
<dbReference type="PANTHER" id="PTHR43537">
    <property type="entry name" value="TRANSCRIPTIONAL REGULATOR, GNTR FAMILY"/>
    <property type="match status" value="1"/>
</dbReference>
<evidence type="ECO:0000313" key="5">
    <source>
        <dbReference type="EMBL" id="VWB42310.1"/>
    </source>
</evidence>
<organism evidence="5 6">
    <name type="scientific">Burkholderia pseudomultivorans</name>
    <dbReference type="NCBI Taxonomy" id="1207504"/>
    <lineage>
        <taxon>Bacteria</taxon>
        <taxon>Pseudomonadati</taxon>
        <taxon>Pseudomonadota</taxon>
        <taxon>Betaproteobacteria</taxon>
        <taxon>Burkholderiales</taxon>
        <taxon>Burkholderiaceae</taxon>
        <taxon>Burkholderia</taxon>
        <taxon>Burkholderia cepacia complex</taxon>
    </lineage>
</organism>
<keyword evidence="1" id="KW-0805">Transcription regulation</keyword>
<evidence type="ECO:0000256" key="1">
    <source>
        <dbReference type="ARBA" id="ARBA00023015"/>
    </source>
</evidence>
<dbReference type="InterPro" id="IPR036390">
    <property type="entry name" value="WH_DNA-bd_sf"/>
</dbReference>
<dbReference type="EMBL" id="CABVPP010000010">
    <property type="protein sequence ID" value="VWB42310.1"/>
    <property type="molecule type" value="Genomic_DNA"/>
</dbReference>
<dbReference type="InterPro" id="IPR008920">
    <property type="entry name" value="TF_FadR/GntR_C"/>
</dbReference>
<reference evidence="5 6" key="1">
    <citation type="submission" date="2019-09" db="EMBL/GenBank/DDBJ databases">
        <authorList>
            <person name="Depoorter E."/>
        </authorList>
    </citation>
    <scope>NUCLEOTIDE SEQUENCE [LARGE SCALE GENOMIC DNA]</scope>
    <source>
        <strain evidence="5">LMG 26883</strain>
    </source>
</reference>
<protein>
    <submittedName>
        <fullName evidence="5">GntR family transcriptional regulator</fullName>
    </submittedName>
</protein>
<dbReference type="Gene3D" id="1.10.10.10">
    <property type="entry name" value="Winged helix-like DNA-binding domain superfamily/Winged helix DNA-binding domain"/>
    <property type="match status" value="1"/>
</dbReference>
<dbReference type="SUPFAM" id="SSF48008">
    <property type="entry name" value="GntR ligand-binding domain-like"/>
    <property type="match status" value="1"/>
</dbReference>
<dbReference type="SMART" id="SM00345">
    <property type="entry name" value="HTH_GNTR"/>
    <property type="match status" value="1"/>
</dbReference>
<dbReference type="InterPro" id="IPR036388">
    <property type="entry name" value="WH-like_DNA-bd_sf"/>
</dbReference>
<evidence type="ECO:0000259" key="4">
    <source>
        <dbReference type="PROSITE" id="PS50949"/>
    </source>
</evidence>
<dbReference type="InterPro" id="IPR011711">
    <property type="entry name" value="GntR_C"/>
</dbReference>
<gene>
    <name evidence="5" type="ORF">BPS26883_01918</name>
</gene>
<sequence>MRQCTIARQTCNILSILLQVRRKVRPTASFHAQAESPSSHAAHWTSVIYHNNIVASSTLAGVVGAMTASPGPRATVRMNTLIDLPHARPAAASSLADRAYALIQRDIITMRLKPGAALNEADLVARTGIGRTPVHQAVHRLVLEGLLSVMPRKGLMVQPLSLDDIVAVIDVRRINEAHCAELAARHATPDDLARLAALLDDGRARVDAHDVEGMMEIDRAFHQAIAAAARNPVLADVLRALHERSLRFWFVTLSEPRHLADVQSEHRDLFERLSARDAAGARAAVERHIDSFRSTLVQHLRS</sequence>
<dbReference type="SUPFAM" id="SSF46785">
    <property type="entry name" value="Winged helix' DNA-binding domain"/>
    <property type="match status" value="1"/>
</dbReference>
<dbReference type="GO" id="GO:0003700">
    <property type="term" value="F:DNA-binding transcription factor activity"/>
    <property type="evidence" value="ECO:0007669"/>
    <property type="project" value="InterPro"/>
</dbReference>
<dbReference type="AlphaFoldDB" id="A0A6P2JHU1"/>
<evidence type="ECO:0000256" key="3">
    <source>
        <dbReference type="ARBA" id="ARBA00023163"/>
    </source>
</evidence>
<evidence type="ECO:0000256" key="2">
    <source>
        <dbReference type="ARBA" id="ARBA00023125"/>
    </source>
</evidence>
<dbReference type="GO" id="GO:0003677">
    <property type="term" value="F:DNA binding"/>
    <property type="evidence" value="ECO:0007669"/>
    <property type="project" value="UniProtKB-KW"/>
</dbReference>
<dbReference type="SMART" id="SM00895">
    <property type="entry name" value="FCD"/>
    <property type="match status" value="1"/>
</dbReference>
<dbReference type="InterPro" id="IPR000524">
    <property type="entry name" value="Tscrpt_reg_HTH_GntR"/>
</dbReference>
<keyword evidence="2" id="KW-0238">DNA-binding</keyword>
<accession>A0A6P2JHU1</accession>
<dbReference type="Gene3D" id="1.20.120.530">
    <property type="entry name" value="GntR ligand-binding domain-like"/>
    <property type="match status" value="1"/>
</dbReference>
<dbReference type="PROSITE" id="PS50949">
    <property type="entry name" value="HTH_GNTR"/>
    <property type="match status" value="1"/>
</dbReference>
<dbReference type="Pfam" id="PF07729">
    <property type="entry name" value="FCD"/>
    <property type="match status" value="1"/>
</dbReference>
<name>A0A6P2JHU1_9BURK</name>
<dbReference type="PANTHER" id="PTHR43537:SF24">
    <property type="entry name" value="GLUCONATE OPERON TRANSCRIPTIONAL REPRESSOR"/>
    <property type="match status" value="1"/>
</dbReference>
<dbReference type="Proteomes" id="UP000494162">
    <property type="component" value="Unassembled WGS sequence"/>
</dbReference>
<proteinExistence type="predicted"/>
<feature type="domain" description="HTH gntR-type" evidence="4">
    <location>
        <begin position="93"/>
        <end position="160"/>
    </location>
</feature>
<evidence type="ECO:0000313" key="6">
    <source>
        <dbReference type="Proteomes" id="UP000494162"/>
    </source>
</evidence>
<dbReference type="Pfam" id="PF00392">
    <property type="entry name" value="GntR"/>
    <property type="match status" value="1"/>
</dbReference>